<proteinExistence type="predicted"/>
<keyword evidence="2" id="KW-1185">Reference proteome</keyword>
<sequence length="92" mass="10616">ISRDSIWISVNVFDSVLFVNFHCRIYVTCAISDIFLTDFPCLAANTTYQRQLKMETENQNPFQLDVGNLFAFNPFHNFPSLLTSRFSPFVPS</sequence>
<evidence type="ECO:0000313" key="2">
    <source>
        <dbReference type="Proteomes" id="UP000323506"/>
    </source>
</evidence>
<reference evidence="1 2" key="1">
    <citation type="submission" date="2019-06" db="EMBL/GenBank/DDBJ databases">
        <title>WGS assembly of Gossypium darwinii.</title>
        <authorList>
            <person name="Chen Z.J."/>
            <person name="Sreedasyam A."/>
            <person name="Ando A."/>
            <person name="Song Q."/>
            <person name="De L."/>
            <person name="Hulse-Kemp A."/>
            <person name="Ding M."/>
            <person name="Ye W."/>
            <person name="Kirkbride R."/>
            <person name="Jenkins J."/>
            <person name="Plott C."/>
            <person name="Lovell J."/>
            <person name="Lin Y.-M."/>
            <person name="Vaughn R."/>
            <person name="Liu B."/>
            <person name="Li W."/>
            <person name="Simpson S."/>
            <person name="Scheffler B."/>
            <person name="Saski C."/>
            <person name="Grover C."/>
            <person name="Hu G."/>
            <person name="Conover J."/>
            <person name="Carlson J."/>
            <person name="Shu S."/>
            <person name="Boston L."/>
            <person name="Williams M."/>
            <person name="Peterson D."/>
            <person name="Mcgee K."/>
            <person name="Jones D."/>
            <person name="Wendel J."/>
            <person name="Stelly D."/>
            <person name="Grimwood J."/>
            <person name="Schmutz J."/>
        </authorList>
    </citation>
    <scope>NUCLEOTIDE SEQUENCE [LARGE SCALE GENOMIC DNA]</scope>
    <source>
        <strain evidence="1">1808015.09</strain>
    </source>
</reference>
<dbReference type="AlphaFoldDB" id="A0A5D2DBR4"/>
<accession>A0A5D2DBR4</accession>
<evidence type="ECO:0000313" key="1">
    <source>
        <dbReference type="EMBL" id="TYG79049.1"/>
    </source>
</evidence>
<protein>
    <submittedName>
        <fullName evidence="1">Uncharacterized protein</fullName>
    </submittedName>
</protein>
<dbReference type="Proteomes" id="UP000323506">
    <property type="component" value="Chromosome D02"/>
</dbReference>
<organism evidence="1 2">
    <name type="scientific">Gossypium darwinii</name>
    <name type="common">Darwin's cotton</name>
    <name type="synonym">Gossypium barbadense var. darwinii</name>
    <dbReference type="NCBI Taxonomy" id="34276"/>
    <lineage>
        <taxon>Eukaryota</taxon>
        <taxon>Viridiplantae</taxon>
        <taxon>Streptophyta</taxon>
        <taxon>Embryophyta</taxon>
        <taxon>Tracheophyta</taxon>
        <taxon>Spermatophyta</taxon>
        <taxon>Magnoliopsida</taxon>
        <taxon>eudicotyledons</taxon>
        <taxon>Gunneridae</taxon>
        <taxon>Pentapetalae</taxon>
        <taxon>rosids</taxon>
        <taxon>malvids</taxon>
        <taxon>Malvales</taxon>
        <taxon>Malvaceae</taxon>
        <taxon>Malvoideae</taxon>
        <taxon>Gossypium</taxon>
    </lineage>
</organism>
<gene>
    <name evidence="1" type="ORF">ES288_D02G110700v1</name>
</gene>
<name>A0A5D2DBR4_GOSDA</name>
<dbReference type="EMBL" id="CM017702">
    <property type="protein sequence ID" value="TYG79049.1"/>
    <property type="molecule type" value="Genomic_DNA"/>
</dbReference>
<feature type="non-terminal residue" evidence="1">
    <location>
        <position position="1"/>
    </location>
</feature>